<evidence type="ECO:0000313" key="15">
    <source>
        <dbReference type="EMBL" id="KXB28933.1"/>
    </source>
</evidence>
<keyword evidence="11 13" id="KW-0472">Membrane</keyword>
<sequence length="347" mass="36959">MLYPLIRKFFFALDAETAHGIGMSGVSFLNATGFAGLLAKPVAPCPVEVMGLKFPNPVGLAAGLDKNGDYIDGLARLGFGFLEIGTITPRPQDGNPKPRLFRIPEAQGIINRMGFNNAGVDKLLENVRAAQFPKNGGILGINIGKNATTPIDKAADDYLICLEKVYNDASYVAVNISSPNTKNLRELQKDDALDDLLAQLKAKQEQLADNYGKYVPMALKIAPDLDDAQILAIADALRRHRMDGVIATNTTLSRDGVDKLPNGNETGGLSGKPVFEKSTAVLKKLSTALAGELPIIGVGGIMGGEDAAEKIRAGASLVQFYSGFIYRGPDLVSEVAETLANMLKKSV</sequence>
<comment type="similarity">
    <text evidence="4 13">Belongs to the dihydroorotate dehydrogenase family. Type 2 subfamily.</text>
</comment>
<dbReference type="PROSITE" id="PS00911">
    <property type="entry name" value="DHODEHASE_1"/>
    <property type="match status" value="1"/>
</dbReference>
<comment type="subunit">
    <text evidence="5 13">Monomer.</text>
</comment>
<dbReference type="InterPro" id="IPR013785">
    <property type="entry name" value="Aldolase_TIM"/>
</dbReference>
<dbReference type="Pfam" id="PF01180">
    <property type="entry name" value="DHO_dh"/>
    <property type="match status" value="1"/>
</dbReference>
<dbReference type="UniPathway" id="UPA00070">
    <property type="reaction ID" value="UER00946"/>
</dbReference>
<comment type="subcellular location">
    <subcellularLocation>
        <location evidence="2 13">Cell membrane</location>
        <topology evidence="2 13">Peripheral membrane protein</topology>
    </subcellularLocation>
</comment>
<feature type="binding site" evidence="13">
    <location>
        <position position="300"/>
    </location>
    <ligand>
        <name>FMN</name>
        <dbReference type="ChEBI" id="CHEBI:58210"/>
    </ligand>
</feature>
<evidence type="ECO:0000256" key="8">
    <source>
        <dbReference type="ARBA" id="ARBA00022643"/>
    </source>
</evidence>
<feature type="binding site" evidence="13">
    <location>
        <begin position="321"/>
        <end position="322"/>
    </location>
    <ligand>
        <name>FMN</name>
        <dbReference type="ChEBI" id="CHEBI:58210"/>
    </ligand>
</feature>
<dbReference type="NCBIfam" id="TIGR01036">
    <property type="entry name" value="pyrD_sub2"/>
    <property type="match status" value="1"/>
</dbReference>
<dbReference type="Proteomes" id="UP000070186">
    <property type="component" value="Unassembled WGS sequence"/>
</dbReference>
<dbReference type="AlphaFoldDB" id="A0A133XDB6"/>
<dbReference type="GO" id="GO:0006207">
    <property type="term" value="P:'de novo' pyrimidine nucleobase biosynthetic process"/>
    <property type="evidence" value="ECO:0007669"/>
    <property type="project" value="UniProtKB-UniRule"/>
</dbReference>
<dbReference type="InterPro" id="IPR050074">
    <property type="entry name" value="DHO_dehydrogenase"/>
</dbReference>
<comment type="cofactor">
    <cofactor evidence="13">
        <name>FMN</name>
        <dbReference type="ChEBI" id="CHEBI:58210"/>
    </cofactor>
    <text evidence="13">Binds 1 FMN per subunit.</text>
</comment>
<keyword evidence="9 13" id="KW-0665">Pyrimidine biosynthesis</keyword>
<dbReference type="RefSeq" id="WP_066886916.1">
    <property type="nucleotide sequence ID" value="NZ_LODL01000040.1"/>
</dbReference>
<dbReference type="NCBIfam" id="NF003652">
    <property type="entry name" value="PRK05286.2-5"/>
    <property type="match status" value="1"/>
</dbReference>
<protein>
    <recommendedName>
        <fullName evidence="13">Dihydroorotate dehydrogenase (quinone)</fullName>
        <ecNumber evidence="13">1.3.5.2</ecNumber>
    </recommendedName>
    <alternativeName>
        <fullName evidence="13">DHOdehase</fullName>
        <shortName evidence="13">DHOD</shortName>
        <shortName evidence="13">DHODase</shortName>
    </alternativeName>
    <alternativeName>
        <fullName evidence="13">Dihydroorotate oxidase</fullName>
    </alternativeName>
</protein>
<dbReference type="FunFam" id="3.20.20.70:FF:000028">
    <property type="entry name" value="Dihydroorotate dehydrogenase (quinone)"/>
    <property type="match status" value="1"/>
</dbReference>
<accession>A0A133XDB6</accession>
<feature type="binding site" evidence="13">
    <location>
        <position position="86"/>
    </location>
    <ligand>
        <name>FMN</name>
        <dbReference type="ChEBI" id="CHEBI:58210"/>
    </ligand>
</feature>
<dbReference type="InterPro" id="IPR005720">
    <property type="entry name" value="Dihydroorotate_DH_cat"/>
</dbReference>
<feature type="binding site" evidence="13">
    <location>
        <position position="142"/>
    </location>
    <ligand>
        <name>FMN</name>
        <dbReference type="ChEBI" id="CHEBI:58210"/>
    </ligand>
</feature>
<dbReference type="GO" id="GO:0106430">
    <property type="term" value="F:dihydroorotate dehydrogenase (quinone) activity"/>
    <property type="evidence" value="ECO:0007669"/>
    <property type="project" value="UniProtKB-EC"/>
</dbReference>
<comment type="catalytic activity">
    <reaction evidence="12 13">
        <text>(S)-dihydroorotate + a quinone = orotate + a quinol</text>
        <dbReference type="Rhea" id="RHEA:30187"/>
        <dbReference type="ChEBI" id="CHEBI:24646"/>
        <dbReference type="ChEBI" id="CHEBI:30839"/>
        <dbReference type="ChEBI" id="CHEBI:30864"/>
        <dbReference type="ChEBI" id="CHEBI:132124"/>
        <dbReference type="EC" id="1.3.5.2"/>
    </reaction>
</comment>
<keyword evidence="8 13" id="KW-0288">FMN</keyword>
<feature type="binding site" evidence="13">
    <location>
        <position position="180"/>
    </location>
    <ligand>
        <name>substrate</name>
    </ligand>
</feature>
<dbReference type="HAMAP" id="MF_00225">
    <property type="entry name" value="DHO_dh_type2"/>
    <property type="match status" value="1"/>
</dbReference>
<evidence type="ECO:0000256" key="10">
    <source>
        <dbReference type="ARBA" id="ARBA00023002"/>
    </source>
</evidence>
<keyword evidence="7 13" id="KW-0285">Flavoprotein</keyword>
<comment type="function">
    <text evidence="1 13">Catalyzes the conversion of dihydroorotate to orotate with quinone as electron acceptor.</text>
</comment>
<evidence type="ECO:0000256" key="2">
    <source>
        <dbReference type="ARBA" id="ARBA00004202"/>
    </source>
</evidence>
<dbReference type="SUPFAM" id="SSF51395">
    <property type="entry name" value="FMN-linked oxidoreductases"/>
    <property type="match status" value="1"/>
</dbReference>
<dbReference type="STRING" id="281362.AT959_19070"/>
<evidence type="ECO:0000256" key="11">
    <source>
        <dbReference type="ARBA" id="ARBA00023136"/>
    </source>
</evidence>
<evidence type="ECO:0000256" key="7">
    <source>
        <dbReference type="ARBA" id="ARBA00022630"/>
    </source>
</evidence>
<feature type="binding site" evidence="13">
    <location>
        <position position="248"/>
    </location>
    <ligand>
        <name>FMN</name>
        <dbReference type="ChEBI" id="CHEBI:58210"/>
    </ligand>
</feature>
<keyword evidence="10 13" id="KW-0560">Oxidoreductase</keyword>
<comment type="pathway">
    <text evidence="3 13">Pyrimidine metabolism; UMP biosynthesis via de novo pathway; orotate from (S)-dihydroorotate (quinone route): step 1/1.</text>
</comment>
<feature type="domain" description="Dihydroorotate dehydrogenase catalytic" evidence="14">
    <location>
        <begin position="47"/>
        <end position="343"/>
    </location>
</feature>
<evidence type="ECO:0000256" key="9">
    <source>
        <dbReference type="ARBA" id="ARBA00022975"/>
    </source>
</evidence>
<evidence type="ECO:0000259" key="14">
    <source>
        <dbReference type="Pfam" id="PF01180"/>
    </source>
</evidence>
<dbReference type="EMBL" id="LODL01000040">
    <property type="protein sequence ID" value="KXB28933.1"/>
    <property type="molecule type" value="Genomic_DNA"/>
</dbReference>
<dbReference type="InterPro" id="IPR005719">
    <property type="entry name" value="Dihydroorotate_DH_2"/>
</dbReference>
<dbReference type="PROSITE" id="PS00912">
    <property type="entry name" value="DHODEHASE_2"/>
    <property type="match status" value="1"/>
</dbReference>
<feature type="binding site" evidence="13">
    <location>
        <position position="220"/>
    </location>
    <ligand>
        <name>FMN</name>
        <dbReference type="ChEBI" id="CHEBI:58210"/>
    </ligand>
</feature>
<dbReference type="CDD" id="cd04738">
    <property type="entry name" value="DHOD_2_like"/>
    <property type="match status" value="1"/>
</dbReference>
<dbReference type="GO" id="GO:0044205">
    <property type="term" value="P:'de novo' UMP biosynthetic process"/>
    <property type="evidence" value="ECO:0007669"/>
    <property type="project" value="UniProtKB-UniRule"/>
</dbReference>
<dbReference type="GO" id="GO:0005737">
    <property type="term" value="C:cytoplasm"/>
    <property type="evidence" value="ECO:0007669"/>
    <property type="project" value="InterPro"/>
</dbReference>
<dbReference type="NCBIfam" id="NF003646">
    <property type="entry name" value="PRK05286.1-4"/>
    <property type="match status" value="1"/>
</dbReference>
<keyword evidence="6 13" id="KW-1003">Cell membrane</keyword>
<comment type="caution">
    <text evidence="15">The sequence shown here is derived from an EMBL/GenBank/DDBJ whole genome shotgun (WGS) entry which is preliminary data.</text>
</comment>
<dbReference type="Gene3D" id="3.20.20.70">
    <property type="entry name" value="Aldolase class I"/>
    <property type="match status" value="1"/>
</dbReference>
<dbReference type="NCBIfam" id="NF003644">
    <property type="entry name" value="PRK05286.1-1"/>
    <property type="match status" value="1"/>
</dbReference>
<evidence type="ECO:0000256" key="1">
    <source>
        <dbReference type="ARBA" id="ARBA00003125"/>
    </source>
</evidence>
<dbReference type="InterPro" id="IPR001295">
    <property type="entry name" value="Dihydroorotate_DH_CS"/>
</dbReference>
<dbReference type="EC" id="1.3.5.2" evidence="13"/>
<feature type="binding site" evidence="13">
    <location>
        <position position="175"/>
    </location>
    <ligand>
        <name>substrate</name>
    </ligand>
</feature>
<feature type="binding site" evidence="13">
    <location>
        <begin position="111"/>
        <end position="115"/>
    </location>
    <ligand>
        <name>substrate</name>
    </ligand>
</feature>
<dbReference type="GO" id="GO:0005886">
    <property type="term" value="C:plasma membrane"/>
    <property type="evidence" value="ECO:0007669"/>
    <property type="project" value="UniProtKB-SubCell"/>
</dbReference>
<feature type="binding site" evidence="13">
    <location>
        <begin position="62"/>
        <end position="66"/>
    </location>
    <ligand>
        <name>FMN</name>
        <dbReference type="ChEBI" id="CHEBI:58210"/>
    </ligand>
</feature>
<dbReference type="PANTHER" id="PTHR48109">
    <property type="entry name" value="DIHYDROOROTATE DEHYDROGENASE (QUINONE), MITOCHONDRIAL-RELATED"/>
    <property type="match status" value="1"/>
</dbReference>
<evidence type="ECO:0000256" key="3">
    <source>
        <dbReference type="ARBA" id="ARBA00005161"/>
    </source>
</evidence>
<dbReference type="PANTHER" id="PTHR48109:SF4">
    <property type="entry name" value="DIHYDROOROTATE DEHYDROGENASE (QUINONE), MITOCHONDRIAL"/>
    <property type="match status" value="1"/>
</dbReference>
<feature type="binding site" evidence="13">
    <location>
        <position position="66"/>
    </location>
    <ligand>
        <name>substrate</name>
    </ligand>
</feature>
<feature type="active site" description="Nucleophile" evidence="13">
    <location>
        <position position="178"/>
    </location>
</feature>
<dbReference type="PIRSF" id="PIRSF000164">
    <property type="entry name" value="DHO_oxidase"/>
    <property type="match status" value="1"/>
</dbReference>
<keyword evidence="16" id="KW-1185">Reference proteome</keyword>
<feature type="binding site" evidence="13">
    <location>
        <begin position="249"/>
        <end position="250"/>
    </location>
    <ligand>
        <name>substrate</name>
    </ligand>
</feature>
<dbReference type="NCBIfam" id="NF003645">
    <property type="entry name" value="PRK05286.1-2"/>
    <property type="match status" value="1"/>
</dbReference>
<dbReference type="InterPro" id="IPR012135">
    <property type="entry name" value="Dihydroorotate_DH_1_2"/>
</dbReference>
<gene>
    <name evidence="13" type="primary">pyrD</name>
    <name evidence="15" type="ORF">AT959_19070</name>
</gene>
<evidence type="ECO:0000256" key="4">
    <source>
        <dbReference type="ARBA" id="ARBA00005359"/>
    </source>
</evidence>
<feature type="binding site" evidence="13">
    <location>
        <position position="175"/>
    </location>
    <ligand>
        <name>FMN</name>
        <dbReference type="ChEBI" id="CHEBI:58210"/>
    </ligand>
</feature>
<evidence type="ECO:0000313" key="16">
    <source>
        <dbReference type="Proteomes" id="UP000070186"/>
    </source>
</evidence>
<evidence type="ECO:0000256" key="12">
    <source>
        <dbReference type="ARBA" id="ARBA00048639"/>
    </source>
</evidence>
<reference evidence="15 16" key="1">
    <citation type="submission" date="2015-12" db="EMBL/GenBank/DDBJ databases">
        <title>Nitrous oxide reduction kinetics distinguish bacteria harboring typical versus atypical NosZ.</title>
        <authorList>
            <person name="Yoon S."/>
            <person name="Nissen S."/>
            <person name="Park D."/>
            <person name="Sanford R.A."/>
            <person name="Loeffler F.E."/>
        </authorList>
    </citation>
    <scope>NUCLEOTIDE SEQUENCE [LARGE SCALE GENOMIC DNA]</scope>
    <source>
        <strain evidence="15 16">ATCC BAA-841</strain>
    </source>
</reference>
<name>A0A133XDB6_9RHOO</name>
<evidence type="ECO:0000256" key="13">
    <source>
        <dbReference type="HAMAP-Rule" id="MF_00225"/>
    </source>
</evidence>
<evidence type="ECO:0000256" key="5">
    <source>
        <dbReference type="ARBA" id="ARBA00011245"/>
    </source>
</evidence>
<feature type="binding site" evidence="13">
    <location>
        <position position="271"/>
    </location>
    <ligand>
        <name>FMN</name>
        <dbReference type="ChEBI" id="CHEBI:58210"/>
    </ligand>
</feature>
<organism evidence="15 16">
    <name type="scientific">Dechloromonas denitrificans</name>
    <dbReference type="NCBI Taxonomy" id="281362"/>
    <lineage>
        <taxon>Bacteria</taxon>
        <taxon>Pseudomonadati</taxon>
        <taxon>Pseudomonadota</taxon>
        <taxon>Betaproteobacteria</taxon>
        <taxon>Rhodocyclales</taxon>
        <taxon>Azonexaceae</taxon>
        <taxon>Dechloromonas</taxon>
    </lineage>
</organism>
<proteinExistence type="inferred from homology"/>
<evidence type="ECO:0000256" key="6">
    <source>
        <dbReference type="ARBA" id="ARBA00022475"/>
    </source>
</evidence>